<comment type="caution">
    <text evidence="1">The sequence shown here is derived from an EMBL/GenBank/DDBJ whole genome shotgun (WGS) entry which is preliminary data.</text>
</comment>
<name>A0A0F8YWK5_9ZZZZ</name>
<reference evidence="1" key="1">
    <citation type="journal article" date="2015" name="Nature">
        <title>Complex archaea that bridge the gap between prokaryotes and eukaryotes.</title>
        <authorList>
            <person name="Spang A."/>
            <person name="Saw J.H."/>
            <person name="Jorgensen S.L."/>
            <person name="Zaremba-Niedzwiedzka K."/>
            <person name="Martijn J."/>
            <person name="Lind A.E."/>
            <person name="van Eijk R."/>
            <person name="Schleper C."/>
            <person name="Guy L."/>
            <person name="Ettema T.J."/>
        </authorList>
    </citation>
    <scope>NUCLEOTIDE SEQUENCE</scope>
</reference>
<dbReference type="AlphaFoldDB" id="A0A0F8YWK5"/>
<sequence>MPTAAMELELFPLWQGEAYRVNIENWGIPANATAGDIIRFEQEELGNEYGLSAEQLAFLDKYRARDVIWVTKTREDAEQYEVEGARVSSFSLPPNSRIIADDKLRGYLVLLGTHISQEKSPAVRHVIIHEAVTDIGELKEVDVKSAFVKGEKSNLSTQEKAQIDKLIEAVPDVNDTLAINYWVDMGDKAVYLEGWCDKCLAGTGFPDITEGGWTNKIEYMVTLTNETIPRKAREKGYELIEGGFRQFPAGDRAWLYGVSWGVFSKQDI</sequence>
<gene>
    <name evidence="1" type="ORF">LCGC14_3044620</name>
</gene>
<organism evidence="1">
    <name type="scientific">marine sediment metagenome</name>
    <dbReference type="NCBI Taxonomy" id="412755"/>
    <lineage>
        <taxon>unclassified sequences</taxon>
        <taxon>metagenomes</taxon>
        <taxon>ecological metagenomes</taxon>
    </lineage>
</organism>
<proteinExistence type="predicted"/>
<accession>A0A0F8YWK5</accession>
<evidence type="ECO:0000313" key="1">
    <source>
        <dbReference type="EMBL" id="KKK58419.1"/>
    </source>
</evidence>
<protein>
    <submittedName>
        <fullName evidence="1">Uncharacterized protein</fullName>
    </submittedName>
</protein>
<feature type="non-terminal residue" evidence="1">
    <location>
        <position position="268"/>
    </location>
</feature>
<dbReference type="EMBL" id="LAZR01063992">
    <property type="protein sequence ID" value="KKK58419.1"/>
    <property type="molecule type" value="Genomic_DNA"/>
</dbReference>